<accession>A0A380HHX4</accession>
<evidence type="ECO:0000313" key="2">
    <source>
        <dbReference type="EMBL" id="SUM81858.1"/>
    </source>
</evidence>
<evidence type="ECO:0000313" key="3">
    <source>
        <dbReference type="Proteomes" id="UP000254707"/>
    </source>
</evidence>
<organism evidence="2 3">
    <name type="scientific">Staphylococcus saprophyticus</name>
    <dbReference type="NCBI Taxonomy" id="29385"/>
    <lineage>
        <taxon>Bacteria</taxon>
        <taxon>Bacillati</taxon>
        <taxon>Bacillota</taxon>
        <taxon>Bacilli</taxon>
        <taxon>Bacillales</taxon>
        <taxon>Staphylococcaceae</taxon>
        <taxon>Staphylococcus</taxon>
    </lineage>
</organism>
<dbReference type="EMBL" id="UHED01000001">
    <property type="protein sequence ID" value="SUM81858.1"/>
    <property type="molecule type" value="Genomic_DNA"/>
</dbReference>
<proteinExistence type="predicted"/>
<gene>
    <name evidence="2" type="ORF">NCTC7688_00352</name>
</gene>
<protein>
    <submittedName>
        <fullName evidence="2">Uncharacterized protein</fullName>
    </submittedName>
</protein>
<evidence type="ECO:0000256" key="1">
    <source>
        <dbReference type="SAM" id="Phobius"/>
    </source>
</evidence>
<name>A0A380HHX4_STASA</name>
<dbReference type="GeneID" id="3617130"/>
<keyword evidence="1" id="KW-0472">Membrane</keyword>
<feature type="transmembrane region" description="Helical" evidence="1">
    <location>
        <begin position="7"/>
        <end position="29"/>
    </location>
</feature>
<reference evidence="2 3" key="1">
    <citation type="submission" date="2018-06" db="EMBL/GenBank/DDBJ databases">
        <authorList>
            <consortium name="Pathogen Informatics"/>
            <person name="Doyle S."/>
        </authorList>
    </citation>
    <scope>NUCLEOTIDE SEQUENCE [LARGE SCALE GENOMIC DNA]</scope>
    <source>
        <strain evidence="2 3">NCTC7688</strain>
    </source>
</reference>
<dbReference type="Proteomes" id="UP000254707">
    <property type="component" value="Unassembled WGS sequence"/>
</dbReference>
<dbReference type="AlphaFoldDB" id="A0A380HHX4"/>
<dbReference type="RefSeq" id="WP_011302204.1">
    <property type="nucleotide sequence ID" value="NZ_CAXOKG010000002.1"/>
</dbReference>
<sequence length="501" mass="56364">MSKTVKIVIAVVIGVLLICGIGGAAAYYFTKNTPKNTYLLSEQETAKQMKAYGEDRFENEFEFQDKMKDESYLINLNASADVPEALLKSSDIPKSVADASKLGFKLGHDPDKEHSVIALTPTVADNEIGEFQWAADKQNQYYAAPILDDVYKAKNNELVDVYKKITGETSSVEGTNNGITNDSLNLNSLLSGTQISQDKIDEISKKYSEVITDKLDDDNFEKDDVTIKVNGEDKDVKKVTMNVSKGETKAILTDILEKAKKDKDIKAIAEDQFNAKDYKKQLDDILKEVKDTDKAEFPSVKSVIWEDDNQILKRNLTMKDEDGSTVKLNGTSQVDDDNLMIDYKLTTDDDQEVALKGKSTKKDDQYKDNYKVTFDNGYRKSDATLTNTESQDGDKRNDKGQIEINANYDKTTIDFNNKLDTDTKNNTQKQELSLSTDIDNETVVINIKGDTKLKEDIKFKKANAQDLNTMSDSDFRKLQREISNNTEDIVKDIAKDIKDKK</sequence>
<keyword evidence="1" id="KW-1133">Transmembrane helix</keyword>
<keyword evidence="1" id="KW-0812">Transmembrane</keyword>
<dbReference type="OMA" id="SETMAYQ"/>